<proteinExistence type="inferred from homology"/>
<gene>
    <name evidence="7 10" type="primary">nusA</name>
    <name evidence="10" type="ORF">Q3M24_20315</name>
</gene>
<reference evidence="10" key="1">
    <citation type="journal article" date="2024" name="Syst. Appl. Microbiol.">
        <title>First single-strain enrichments of Electrothrix cable bacteria, description of E. aestuarii sp. nov. and E. rattekaaiensis sp. nov., and proposal of a cable bacteria taxonomy following the rules of the SeqCode.</title>
        <authorList>
            <person name="Plum-Jensen L.E."/>
            <person name="Schramm A."/>
            <person name="Marshall I.P.G."/>
        </authorList>
    </citation>
    <scope>NUCLEOTIDE SEQUENCE</scope>
    <source>
        <strain evidence="10">Rat1</strain>
    </source>
</reference>
<dbReference type="PANTHER" id="PTHR22648:SF0">
    <property type="entry name" value="TRANSCRIPTION TERMINATION_ANTITERMINATION PROTEIN NUSA"/>
    <property type="match status" value="1"/>
</dbReference>
<dbReference type="Pfam" id="PF26594">
    <property type="entry name" value="KH_NusA_2nd"/>
    <property type="match status" value="1"/>
</dbReference>
<organism evidence="10">
    <name type="scientific">Candidatus Electrothrix aestuarii</name>
    <dbReference type="NCBI Taxonomy" id="3062594"/>
    <lineage>
        <taxon>Bacteria</taxon>
        <taxon>Pseudomonadati</taxon>
        <taxon>Thermodesulfobacteriota</taxon>
        <taxon>Desulfobulbia</taxon>
        <taxon>Desulfobulbales</taxon>
        <taxon>Desulfobulbaceae</taxon>
        <taxon>Candidatus Electrothrix</taxon>
    </lineage>
</organism>
<dbReference type="Pfam" id="PF13184">
    <property type="entry name" value="KH_NusA_1st"/>
    <property type="match status" value="1"/>
</dbReference>
<dbReference type="InterPro" id="IPR058582">
    <property type="entry name" value="KH_NusA_2nd"/>
</dbReference>
<dbReference type="CDD" id="cd02134">
    <property type="entry name" value="KH-II_NusA_rpt1"/>
    <property type="match status" value="1"/>
</dbReference>
<dbReference type="SUPFAM" id="SSF50249">
    <property type="entry name" value="Nucleic acid-binding proteins"/>
    <property type="match status" value="1"/>
</dbReference>
<dbReference type="GO" id="GO:0006353">
    <property type="term" value="P:DNA-templated transcription termination"/>
    <property type="evidence" value="ECO:0007669"/>
    <property type="project" value="UniProtKB-UniRule"/>
</dbReference>
<feature type="compositionally biased region" description="Low complexity" evidence="8">
    <location>
        <begin position="483"/>
        <end position="497"/>
    </location>
</feature>
<dbReference type="SMART" id="SM00316">
    <property type="entry name" value="S1"/>
    <property type="match status" value="1"/>
</dbReference>
<evidence type="ECO:0000313" key="10">
    <source>
        <dbReference type="EMBL" id="XCN72609.1"/>
    </source>
</evidence>
<evidence type="ECO:0000259" key="9">
    <source>
        <dbReference type="PROSITE" id="PS50126"/>
    </source>
</evidence>
<dbReference type="Pfam" id="PF08529">
    <property type="entry name" value="NusA_N"/>
    <property type="match status" value="1"/>
</dbReference>
<evidence type="ECO:0000256" key="7">
    <source>
        <dbReference type="HAMAP-Rule" id="MF_00945"/>
    </source>
</evidence>
<reference evidence="10" key="2">
    <citation type="submission" date="2024-06" db="EMBL/GenBank/DDBJ databases">
        <authorList>
            <person name="Plum-Jensen L.E."/>
            <person name="Schramm A."/>
            <person name="Marshall I.P.G."/>
        </authorList>
    </citation>
    <scope>NUCLEOTIDE SEQUENCE</scope>
    <source>
        <strain evidence="10">Rat1</strain>
    </source>
</reference>
<evidence type="ECO:0000256" key="1">
    <source>
        <dbReference type="ARBA" id="ARBA00022472"/>
    </source>
</evidence>
<dbReference type="NCBIfam" id="TIGR01953">
    <property type="entry name" value="NusA"/>
    <property type="match status" value="1"/>
</dbReference>
<evidence type="ECO:0000256" key="4">
    <source>
        <dbReference type="ARBA" id="ARBA00022884"/>
    </source>
</evidence>
<dbReference type="SMART" id="SM00322">
    <property type="entry name" value="KH"/>
    <property type="match status" value="2"/>
</dbReference>
<keyword evidence="4 7" id="KW-0694">RNA-binding</keyword>
<dbReference type="InterPro" id="IPR015946">
    <property type="entry name" value="KH_dom-like_a/b"/>
</dbReference>
<evidence type="ECO:0000256" key="6">
    <source>
        <dbReference type="ARBA" id="ARBA00023163"/>
    </source>
</evidence>
<dbReference type="InterPro" id="IPR010213">
    <property type="entry name" value="TF_NusA"/>
</dbReference>
<dbReference type="InterPro" id="IPR025249">
    <property type="entry name" value="TF_NusA_KH_1st"/>
</dbReference>
<dbReference type="Gene3D" id="3.30.1480.10">
    <property type="entry name" value="NusA, N-terminal domain"/>
    <property type="match status" value="1"/>
</dbReference>
<dbReference type="InterPro" id="IPR013735">
    <property type="entry name" value="TF_NusA_N"/>
</dbReference>
<protein>
    <recommendedName>
        <fullName evidence="7">Transcription termination/antitermination protein NusA</fullName>
    </recommendedName>
</protein>
<comment type="subcellular location">
    <subcellularLocation>
        <location evidence="7">Cytoplasm</location>
    </subcellularLocation>
</comment>
<dbReference type="GO" id="GO:0003723">
    <property type="term" value="F:RNA binding"/>
    <property type="evidence" value="ECO:0007669"/>
    <property type="project" value="UniProtKB-UniRule"/>
</dbReference>
<dbReference type="Gene3D" id="2.40.50.140">
    <property type="entry name" value="Nucleic acid-binding proteins"/>
    <property type="match status" value="1"/>
</dbReference>
<dbReference type="FunFam" id="3.30.300.20:FF:000005">
    <property type="entry name" value="Transcription termination/antitermination protein NusA"/>
    <property type="match status" value="1"/>
</dbReference>
<dbReference type="GO" id="GO:0031564">
    <property type="term" value="P:transcription antitermination"/>
    <property type="evidence" value="ECO:0007669"/>
    <property type="project" value="UniProtKB-UniRule"/>
</dbReference>
<dbReference type="InterPro" id="IPR036555">
    <property type="entry name" value="NusA_N_sf"/>
</dbReference>
<dbReference type="InterPro" id="IPR010995">
    <property type="entry name" value="DNA_repair_Rad51/TF_NusA_a-hlx"/>
</dbReference>
<dbReference type="PROSITE" id="PS50126">
    <property type="entry name" value="S1"/>
    <property type="match status" value="1"/>
</dbReference>
<name>A0AAU8LUB3_9BACT</name>
<dbReference type="InterPro" id="IPR003029">
    <property type="entry name" value="S1_domain"/>
</dbReference>
<dbReference type="Pfam" id="PF14520">
    <property type="entry name" value="HHH_5"/>
    <property type="match status" value="1"/>
</dbReference>
<dbReference type="CDD" id="cd22529">
    <property type="entry name" value="KH-II_NusA_rpt2"/>
    <property type="match status" value="1"/>
</dbReference>
<dbReference type="InterPro" id="IPR009019">
    <property type="entry name" value="KH_sf_prok-type"/>
</dbReference>
<evidence type="ECO:0000256" key="5">
    <source>
        <dbReference type="ARBA" id="ARBA00023015"/>
    </source>
</evidence>
<comment type="subunit">
    <text evidence="7">Monomer. Binds directly to the core enzyme of the DNA-dependent RNA polymerase and to nascent RNA.</text>
</comment>
<dbReference type="HAMAP" id="MF_00945_B">
    <property type="entry name" value="NusA_B"/>
    <property type="match status" value="1"/>
</dbReference>
<evidence type="ECO:0000256" key="2">
    <source>
        <dbReference type="ARBA" id="ARBA00022490"/>
    </source>
</evidence>
<accession>A0AAU8LUB3</accession>
<dbReference type="SUPFAM" id="SSF47794">
    <property type="entry name" value="Rad51 N-terminal domain-like"/>
    <property type="match status" value="1"/>
</dbReference>
<keyword evidence="5 7" id="KW-0805">Transcription regulation</keyword>
<dbReference type="GO" id="GO:0005829">
    <property type="term" value="C:cytosol"/>
    <property type="evidence" value="ECO:0007669"/>
    <property type="project" value="TreeGrafter"/>
</dbReference>
<feature type="region of interest" description="Disordered" evidence="8">
    <location>
        <begin position="413"/>
        <end position="506"/>
    </location>
</feature>
<dbReference type="SUPFAM" id="SSF54814">
    <property type="entry name" value="Prokaryotic type KH domain (KH-domain type II)"/>
    <property type="match status" value="2"/>
</dbReference>
<dbReference type="PROSITE" id="PS50084">
    <property type="entry name" value="KH_TYPE_1"/>
    <property type="match status" value="1"/>
</dbReference>
<dbReference type="Pfam" id="PF00575">
    <property type="entry name" value="S1"/>
    <property type="match status" value="1"/>
</dbReference>
<dbReference type="SUPFAM" id="SSF69705">
    <property type="entry name" value="Transcription factor NusA, N-terminal domain"/>
    <property type="match status" value="1"/>
</dbReference>
<dbReference type="CDD" id="cd04455">
    <property type="entry name" value="S1_NusA"/>
    <property type="match status" value="1"/>
</dbReference>
<keyword evidence="2 7" id="KW-0963">Cytoplasm</keyword>
<keyword evidence="6 7" id="KW-0804">Transcription</keyword>
<dbReference type="AlphaFoldDB" id="A0AAU8LUB3"/>
<dbReference type="Gene3D" id="3.30.300.20">
    <property type="match status" value="2"/>
</dbReference>
<dbReference type="InterPro" id="IPR012340">
    <property type="entry name" value="NA-bd_OB-fold"/>
</dbReference>
<dbReference type="InterPro" id="IPR030842">
    <property type="entry name" value="TF_NusA_bacterial"/>
</dbReference>
<evidence type="ECO:0000256" key="8">
    <source>
        <dbReference type="SAM" id="MobiDB-lite"/>
    </source>
</evidence>
<dbReference type="GO" id="GO:0003700">
    <property type="term" value="F:DNA-binding transcription factor activity"/>
    <property type="evidence" value="ECO:0007669"/>
    <property type="project" value="InterPro"/>
</dbReference>
<feature type="domain" description="S1 motif" evidence="9">
    <location>
        <begin position="138"/>
        <end position="202"/>
    </location>
</feature>
<comment type="similarity">
    <text evidence="7">Belongs to the NusA family.</text>
</comment>
<sequence>MSGGENLKRILDQICRDKGIDRALMVDAIEEAVRSAVRKKFGGRRDIEVQFNEELGEIEAFQYRTVVDDVWDEDTEIHIDEARALDPDVELEDDLGEKMENIAELGRIAAQSAKQVIIHRLRDAEREVVFDMFRDREGSIVNGIVQRFERGKMIINLGRTDAVLPREGQIPKRSFKQGDRIRAYLQEVRQDARDFQLVLSRTCNEFLIKLFELEVPEIAEQIVKIMGAAREPGFRAKIAVTSAESDVDPVGACVGMKGARVQNVVQELQGERIDIVPWSPDPAKYVYNALAPAEVSMVIVDEEQHSLLVVVPDDQLSLAIGRQGQNVRLASRLLSWRIDVKSEQRYANLSKPGYRTLLALNGVDEAKADKLVAAGVTSVLEFAEADIETIIRIVGVDEDQAAVLKLQAADIPVPEIPEGEPEETSEGVQAAPVEENTDDAESGDEQLGNRVQDEETVLQQAKDDDEEVMPGNTVDPDEMGGNMMPQSDQDQSMSSSHDMIDGNKLF</sequence>
<dbReference type="InterPro" id="IPR004087">
    <property type="entry name" value="KH_dom"/>
</dbReference>
<keyword evidence="3 7" id="KW-0889">Transcription antitermination</keyword>
<evidence type="ECO:0000256" key="3">
    <source>
        <dbReference type="ARBA" id="ARBA00022814"/>
    </source>
</evidence>
<feature type="compositionally biased region" description="Acidic residues" evidence="8">
    <location>
        <begin position="435"/>
        <end position="444"/>
    </location>
</feature>
<keyword evidence="1 7" id="KW-0806">Transcription termination</keyword>
<dbReference type="PANTHER" id="PTHR22648">
    <property type="entry name" value="TRANSCRIPTION TERMINATION FACTOR NUSA"/>
    <property type="match status" value="1"/>
</dbReference>
<dbReference type="EMBL" id="CP159373">
    <property type="protein sequence ID" value="XCN72609.1"/>
    <property type="molecule type" value="Genomic_DNA"/>
</dbReference>
<dbReference type="FunFam" id="3.30.300.20:FF:000002">
    <property type="entry name" value="Transcription termination/antitermination protein NusA"/>
    <property type="match status" value="1"/>
</dbReference>
<comment type="function">
    <text evidence="7">Participates in both transcription termination and antitermination.</text>
</comment>
<dbReference type="KEGG" id="eaj:Q3M24_20315"/>
<dbReference type="Gene3D" id="1.10.150.20">
    <property type="entry name" value="5' to 3' exonuclease, C-terminal subdomain"/>
    <property type="match status" value="1"/>
</dbReference>
<dbReference type="GO" id="GO:0000166">
    <property type="term" value="F:nucleotide binding"/>
    <property type="evidence" value="ECO:0007669"/>
    <property type="project" value="InterPro"/>
</dbReference>